<dbReference type="EMBL" id="RDQH01000331">
    <property type="protein sequence ID" value="RXI00372.1"/>
    <property type="molecule type" value="Genomic_DNA"/>
</dbReference>
<evidence type="ECO:0000256" key="1">
    <source>
        <dbReference type="SAM" id="MobiDB-lite"/>
    </source>
</evidence>
<dbReference type="Proteomes" id="UP000290289">
    <property type="component" value="Chromosome 5"/>
</dbReference>
<accession>A0A498K4Y3</accession>
<reference evidence="2 3" key="1">
    <citation type="submission" date="2018-10" db="EMBL/GenBank/DDBJ databases">
        <title>A high-quality apple genome assembly.</title>
        <authorList>
            <person name="Hu J."/>
        </authorList>
    </citation>
    <scope>NUCLEOTIDE SEQUENCE [LARGE SCALE GENOMIC DNA]</scope>
    <source>
        <strain evidence="3">cv. HFTH1</strain>
        <tissue evidence="2">Young leaf</tissue>
    </source>
</reference>
<protein>
    <submittedName>
        <fullName evidence="2">Uncharacterized protein</fullName>
    </submittedName>
</protein>
<sequence>MREYLGTQAFHQVMRPQYTWEVRLEKKMDGYSQEISHSDEEPEDGANADEQTEQGNNGPGDDEDEGEMHHDASKSSASDEDVL</sequence>
<evidence type="ECO:0000313" key="3">
    <source>
        <dbReference type="Proteomes" id="UP000290289"/>
    </source>
</evidence>
<name>A0A498K4Y3_MALDO</name>
<comment type="caution">
    <text evidence="2">The sequence shown here is derived from an EMBL/GenBank/DDBJ whole genome shotgun (WGS) entry which is preliminary data.</text>
</comment>
<dbReference type="AlphaFoldDB" id="A0A498K4Y3"/>
<feature type="region of interest" description="Disordered" evidence="1">
    <location>
        <begin position="30"/>
        <end position="83"/>
    </location>
</feature>
<proteinExistence type="predicted"/>
<gene>
    <name evidence="2" type="ORF">DVH24_037920</name>
</gene>
<keyword evidence="3" id="KW-1185">Reference proteome</keyword>
<organism evidence="2 3">
    <name type="scientific">Malus domestica</name>
    <name type="common">Apple</name>
    <name type="synonym">Pyrus malus</name>
    <dbReference type="NCBI Taxonomy" id="3750"/>
    <lineage>
        <taxon>Eukaryota</taxon>
        <taxon>Viridiplantae</taxon>
        <taxon>Streptophyta</taxon>
        <taxon>Embryophyta</taxon>
        <taxon>Tracheophyta</taxon>
        <taxon>Spermatophyta</taxon>
        <taxon>Magnoliopsida</taxon>
        <taxon>eudicotyledons</taxon>
        <taxon>Gunneridae</taxon>
        <taxon>Pentapetalae</taxon>
        <taxon>rosids</taxon>
        <taxon>fabids</taxon>
        <taxon>Rosales</taxon>
        <taxon>Rosaceae</taxon>
        <taxon>Amygdaloideae</taxon>
        <taxon>Maleae</taxon>
        <taxon>Malus</taxon>
    </lineage>
</organism>
<feature type="compositionally biased region" description="Acidic residues" evidence="1">
    <location>
        <begin position="40"/>
        <end position="52"/>
    </location>
</feature>
<evidence type="ECO:0000313" key="2">
    <source>
        <dbReference type="EMBL" id="RXI00372.1"/>
    </source>
</evidence>